<gene>
    <name evidence="1" type="ORF">LCGC14_0421900</name>
</gene>
<reference evidence="1" key="1">
    <citation type="journal article" date="2015" name="Nature">
        <title>Complex archaea that bridge the gap between prokaryotes and eukaryotes.</title>
        <authorList>
            <person name="Spang A."/>
            <person name="Saw J.H."/>
            <person name="Jorgensen S.L."/>
            <person name="Zaremba-Niedzwiedzka K."/>
            <person name="Martijn J."/>
            <person name="Lind A.E."/>
            <person name="van Eijk R."/>
            <person name="Schleper C."/>
            <person name="Guy L."/>
            <person name="Ettema T.J."/>
        </authorList>
    </citation>
    <scope>NUCLEOTIDE SEQUENCE</scope>
</reference>
<evidence type="ECO:0000313" key="1">
    <source>
        <dbReference type="EMBL" id="KKN71280.1"/>
    </source>
</evidence>
<dbReference type="AlphaFoldDB" id="A0A0F9SQJ5"/>
<protein>
    <submittedName>
        <fullName evidence="1">Uncharacterized protein</fullName>
    </submittedName>
</protein>
<name>A0A0F9SQJ5_9ZZZZ</name>
<organism evidence="1">
    <name type="scientific">marine sediment metagenome</name>
    <dbReference type="NCBI Taxonomy" id="412755"/>
    <lineage>
        <taxon>unclassified sequences</taxon>
        <taxon>metagenomes</taxon>
        <taxon>ecological metagenomes</taxon>
    </lineage>
</organism>
<sequence length="495" mass="54079">MAIQIVLPRQVVFTIESNKGLIQQFEKAGRPEFAEPFLDAIEENPNAQSFIVELEPTMVLRLRDFLSSRRSESFTVLKTALKSLEAGAKPIRQQDVLRVALAQLGFNRLEQIQSEADREQLAIALSNQGAKPQQVTRALQRAVQRTRLKGDTDSRQNIIAIARSLRTFEIIGREAKGQTSLFPSSERAASRPLIAPEVASAFTSKKDRLQSIFDQKRAEFAGRTAGIIEGAISQSEREVRRAGKATARGAGKGALIAGKGVLIGSKAAVRVGLPAAKRGARKGHALARQAAAATRPQLALAAKFTREEAIPAAKQVASDIATTIATSTSIAADRAITKAREIGRGIQSRDRIAIGRFQAVEAGREDKATKIANLLFEVGIGPKEWNPLKPEERSKLLKEAVTDEEFIQLTRLIDFRFSIPFSPLTRIEELNIPEPIQVEPSKTPSRLAVGERPSPSLIKEAKERALELGASEEVSDSLVAFNQGVKERLEKLAEK</sequence>
<dbReference type="EMBL" id="LAZR01000386">
    <property type="protein sequence ID" value="KKN71280.1"/>
    <property type="molecule type" value="Genomic_DNA"/>
</dbReference>
<accession>A0A0F9SQJ5</accession>
<comment type="caution">
    <text evidence="1">The sequence shown here is derived from an EMBL/GenBank/DDBJ whole genome shotgun (WGS) entry which is preliminary data.</text>
</comment>
<proteinExistence type="predicted"/>